<evidence type="ECO:0000256" key="2">
    <source>
        <dbReference type="PROSITE-ProRule" id="PRU00059"/>
    </source>
</evidence>
<reference evidence="4 5" key="1">
    <citation type="submission" date="2023-11" db="EMBL/GenBank/DDBJ databases">
        <title>Halocaridina rubra genome assembly.</title>
        <authorList>
            <person name="Smith C."/>
        </authorList>
    </citation>
    <scope>NUCLEOTIDE SEQUENCE [LARGE SCALE GENOMIC DNA]</scope>
    <source>
        <strain evidence="4">EP-1</strain>
        <tissue evidence="4">Whole</tissue>
    </source>
</reference>
<evidence type="ECO:0000313" key="5">
    <source>
        <dbReference type="Proteomes" id="UP001381693"/>
    </source>
</evidence>
<dbReference type="Proteomes" id="UP001381693">
    <property type="component" value="Unassembled WGS sequence"/>
</dbReference>
<dbReference type="Pfam" id="PF00431">
    <property type="entry name" value="CUB"/>
    <property type="match status" value="1"/>
</dbReference>
<feature type="domain" description="CUB" evidence="3">
    <location>
        <begin position="8"/>
        <end position="74"/>
    </location>
</feature>
<feature type="non-terminal residue" evidence="4">
    <location>
        <position position="74"/>
    </location>
</feature>
<evidence type="ECO:0000259" key="3">
    <source>
        <dbReference type="PROSITE" id="PS01180"/>
    </source>
</evidence>
<name>A0AAN8WYF3_HALRR</name>
<dbReference type="InterPro" id="IPR035914">
    <property type="entry name" value="Sperma_CUB_dom_sf"/>
</dbReference>
<accession>A0AAN8WYF3</accession>
<proteinExistence type="predicted"/>
<organism evidence="4 5">
    <name type="scientific">Halocaridina rubra</name>
    <name type="common">Hawaiian red shrimp</name>
    <dbReference type="NCBI Taxonomy" id="373956"/>
    <lineage>
        <taxon>Eukaryota</taxon>
        <taxon>Metazoa</taxon>
        <taxon>Ecdysozoa</taxon>
        <taxon>Arthropoda</taxon>
        <taxon>Crustacea</taxon>
        <taxon>Multicrustacea</taxon>
        <taxon>Malacostraca</taxon>
        <taxon>Eumalacostraca</taxon>
        <taxon>Eucarida</taxon>
        <taxon>Decapoda</taxon>
        <taxon>Pleocyemata</taxon>
        <taxon>Caridea</taxon>
        <taxon>Atyoidea</taxon>
        <taxon>Atyidae</taxon>
        <taxon>Halocaridina</taxon>
    </lineage>
</organism>
<dbReference type="EMBL" id="JAXCGZ010016084">
    <property type="protein sequence ID" value="KAK7069584.1"/>
    <property type="molecule type" value="Genomic_DNA"/>
</dbReference>
<gene>
    <name evidence="4" type="ORF">SK128_001657</name>
</gene>
<comment type="caution">
    <text evidence="4">The sequence shown here is derived from an EMBL/GenBank/DDBJ whole genome shotgun (WGS) entry which is preliminary data.</text>
</comment>
<dbReference type="InterPro" id="IPR000859">
    <property type="entry name" value="CUB_dom"/>
</dbReference>
<dbReference type="PROSITE" id="PS01180">
    <property type="entry name" value="CUB"/>
    <property type="match status" value="1"/>
</dbReference>
<evidence type="ECO:0000256" key="1">
    <source>
        <dbReference type="ARBA" id="ARBA00023157"/>
    </source>
</evidence>
<keyword evidence="1" id="KW-1015">Disulfide bond</keyword>
<evidence type="ECO:0000313" key="4">
    <source>
        <dbReference type="EMBL" id="KAK7069584.1"/>
    </source>
</evidence>
<dbReference type="AlphaFoldDB" id="A0AAN8WYF3"/>
<protein>
    <recommendedName>
        <fullName evidence="3">CUB domain-containing protein</fullName>
    </recommendedName>
</protein>
<dbReference type="Gene3D" id="2.60.120.290">
    <property type="entry name" value="Spermadhesin, CUB domain"/>
    <property type="match status" value="1"/>
</dbReference>
<sequence>MPARIVPCGTSTELLAGVSYAIVSPGYPNAYAPFTSCQWNFFTRASPSITVDCPTFQLTPAADCSSGAFLAVDP</sequence>
<comment type="caution">
    <text evidence="2">Lacks conserved residue(s) required for the propagation of feature annotation.</text>
</comment>
<keyword evidence="5" id="KW-1185">Reference proteome</keyword>
<dbReference type="SUPFAM" id="SSF49854">
    <property type="entry name" value="Spermadhesin, CUB domain"/>
    <property type="match status" value="1"/>
</dbReference>